<evidence type="ECO:0000313" key="2">
    <source>
        <dbReference type="EMBL" id="STX55545.1"/>
    </source>
</evidence>
<keyword evidence="3" id="KW-1185">Reference proteome</keyword>
<dbReference type="EMBL" id="UGNV01000003">
    <property type="protein sequence ID" value="STX55545.1"/>
    <property type="molecule type" value="Genomic_DNA"/>
</dbReference>
<dbReference type="RefSeq" id="WP_160149912.1">
    <property type="nucleotide sequence ID" value="NZ_CAAAHO010000009.1"/>
</dbReference>
<feature type="region of interest" description="Disordered" evidence="1">
    <location>
        <begin position="1"/>
        <end position="49"/>
    </location>
</feature>
<organism evidence="2 3">
    <name type="scientific">Legionella beliardensis</name>
    <dbReference type="NCBI Taxonomy" id="91822"/>
    <lineage>
        <taxon>Bacteria</taxon>
        <taxon>Pseudomonadati</taxon>
        <taxon>Pseudomonadota</taxon>
        <taxon>Gammaproteobacteria</taxon>
        <taxon>Legionellales</taxon>
        <taxon>Legionellaceae</taxon>
        <taxon>Legionella</taxon>
    </lineage>
</organism>
<accession>A0A378JNT4</accession>
<protein>
    <submittedName>
        <fullName evidence="2">Uncharacterized protein</fullName>
    </submittedName>
</protein>
<name>A0A378JNT4_9GAMM</name>
<proteinExistence type="predicted"/>
<evidence type="ECO:0000256" key="1">
    <source>
        <dbReference type="SAM" id="MobiDB-lite"/>
    </source>
</evidence>
<gene>
    <name evidence="2" type="ORF">NCTC13315_02916</name>
</gene>
<dbReference type="Proteomes" id="UP000254968">
    <property type="component" value="Unassembled WGS sequence"/>
</dbReference>
<reference evidence="2 3" key="1">
    <citation type="submission" date="2018-06" db="EMBL/GenBank/DDBJ databases">
        <authorList>
            <consortium name="Pathogen Informatics"/>
            <person name="Doyle S."/>
        </authorList>
    </citation>
    <scope>NUCLEOTIDE SEQUENCE [LARGE SCALE GENOMIC DNA]</scope>
    <source>
        <strain evidence="2 3">NCTC13315</strain>
    </source>
</reference>
<dbReference type="AlphaFoldDB" id="A0A378JNT4"/>
<feature type="compositionally biased region" description="Polar residues" evidence="1">
    <location>
        <begin position="1"/>
        <end position="11"/>
    </location>
</feature>
<evidence type="ECO:0000313" key="3">
    <source>
        <dbReference type="Proteomes" id="UP000254968"/>
    </source>
</evidence>
<sequence>MTQKAKQSNHGQSKKRLNASLSEQRLAFKVPSNTVKDGADKIPTVQAPA</sequence>
<dbReference type="OrthoDB" id="9908759at2"/>